<dbReference type="OMA" id="YKACTIT"/>
<accession>A0A0L9TTS4</accession>
<protein>
    <submittedName>
        <fullName evidence="1">Uncharacterized protein</fullName>
    </submittedName>
</protein>
<gene>
    <name evidence="1" type="ORF">LR48_Vigan01g337800</name>
</gene>
<sequence>MGAPTPVAVGTRGTIGSLVRKEIEYFSKFEIGNSQRPQPHYVCRPSFWVFLMTGKRRKRRDNSVFLPKMCSVTQVVKSSEWNRVPGYGYRILKDDINNIHL</sequence>
<name>A0A0L9TTS4_PHAAN</name>
<dbReference type="PANTHER" id="PTHR35131:SF4">
    <property type="match status" value="1"/>
</dbReference>
<dbReference type="PANTHER" id="PTHR35131">
    <property type="entry name" value="EXPRESSED PROTEIN"/>
    <property type="match status" value="1"/>
</dbReference>
<organism evidence="1 2">
    <name type="scientific">Phaseolus angularis</name>
    <name type="common">Azuki bean</name>
    <name type="synonym">Vigna angularis</name>
    <dbReference type="NCBI Taxonomy" id="3914"/>
    <lineage>
        <taxon>Eukaryota</taxon>
        <taxon>Viridiplantae</taxon>
        <taxon>Streptophyta</taxon>
        <taxon>Embryophyta</taxon>
        <taxon>Tracheophyta</taxon>
        <taxon>Spermatophyta</taxon>
        <taxon>Magnoliopsida</taxon>
        <taxon>eudicotyledons</taxon>
        <taxon>Gunneridae</taxon>
        <taxon>Pentapetalae</taxon>
        <taxon>rosids</taxon>
        <taxon>fabids</taxon>
        <taxon>Fabales</taxon>
        <taxon>Fabaceae</taxon>
        <taxon>Papilionoideae</taxon>
        <taxon>50 kb inversion clade</taxon>
        <taxon>NPAAA clade</taxon>
        <taxon>indigoferoid/millettioid clade</taxon>
        <taxon>Phaseoleae</taxon>
        <taxon>Vigna</taxon>
    </lineage>
</organism>
<evidence type="ECO:0000313" key="1">
    <source>
        <dbReference type="EMBL" id="KOM33822.1"/>
    </source>
</evidence>
<dbReference type="EMBL" id="CM003371">
    <property type="protein sequence ID" value="KOM33822.1"/>
    <property type="molecule type" value="Genomic_DNA"/>
</dbReference>
<dbReference type="AlphaFoldDB" id="A0A0L9TTS4"/>
<reference evidence="2" key="1">
    <citation type="journal article" date="2015" name="Proc. Natl. Acad. Sci. U.S.A.">
        <title>Genome sequencing of adzuki bean (Vigna angularis) provides insight into high starch and low fat accumulation and domestication.</title>
        <authorList>
            <person name="Yang K."/>
            <person name="Tian Z."/>
            <person name="Chen C."/>
            <person name="Luo L."/>
            <person name="Zhao B."/>
            <person name="Wang Z."/>
            <person name="Yu L."/>
            <person name="Li Y."/>
            <person name="Sun Y."/>
            <person name="Li W."/>
            <person name="Chen Y."/>
            <person name="Li Y."/>
            <person name="Zhang Y."/>
            <person name="Ai D."/>
            <person name="Zhao J."/>
            <person name="Shang C."/>
            <person name="Ma Y."/>
            <person name="Wu B."/>
            <person name="Wang M."/>
            <person name="Gao L."/>
            <person name="Sun D."/>
            <person name="Zhang P."/>
            <person name="Guo F."/>
            <person name="Wang W."/>
            <person name="Li Y."/>
            <person name="Wang J."/>
            <person name="Varshney R.K."/>
            <person name="Wang J."/>
            <person name="Ling H.Q."/>
            <person name="Wan P."/>
        </authorList>
    </citation>
    <scope>NUCLEOTIDE SEQUENCE</scope>
    <source>
        <strain evidence="2">cv. Jingnong 6</strain>
    </source>
</reference>
<dbReference type="OrthoDB" id="783264at2759"/>
<dbReference type="Proteomes" id="UP000053144">
    <property type="component" value="Chromosome 1"/>
</dbReference>
<evidence type="ECO:0000313" key="2">
    <source>
        <dbReference type="Proteomes" id="UP000053144"/>
    </source>
</evidence>
<proteinExistence type="predicted"/>
<dbReference type="Gramene" id="KOM33822">
    <property type="protein sequence ID" value="KOM33822"/>
    <property type="gene ID" value="LR48_Vigan01g337800"/>
</dbReference>